<feature type="compositionally biased region" description="Low complexity" evidence="2">
    <location>
        <begin position="46"/>
        <end position="59"/>
    </location>
</feature>
<feature type="region of interest" description="Disordered" evidence="2">
    <location>
        <begin position="1"/>
        <end position="59"/>
    </location>
</feature>
<dbReference type="Pfam" id="PF15402">
    <property type="entry name" value="MELT_2"/>
    <property type="match status" value="6"/>
</dbReference>
<evidence type="ECO:0000313" key="5">
    <source>
        <dbReference type="Proteomes" id="UP000271241"/>
    </source>
</evidence>
<accession>A0A4V1IX45</accession>
<gene>
    <name evidence="4" type="ORF">THASP1DRAFT_28432</name>
</gene>
<feature type="region of interest" description="Disordered" evidence="2">
    <location>
        <begin position="465"/>
        <end position="491"/>
    </location>
</feature>
<evidence type="ECO:0000259" key="3">
    <source>
        <dbReference type="SMART" id="SM00787"/>
    </source>
</evidence>
<dbReference type="GO" id="GO:0034501">
    <property type="term" value="P:protein localization to kinetochore"/>
    <property type="evidence" value="ECO:0007669"/>
    <property type="project" value="TreeGrafter"/>
</dbReference>
<dbReference type="EMBL" id="KZ992489">
    <property type="protein sequence ID" value="RKP09779.1"/>
    <property type="molecule type" value="Genomic_DNA"/>
</dbReference>
<proteinExistence type="predicted"/>
<dbReference type="OrthoDB" id="5592879at2759"/>
<feature type="compositionally biased region" description="Polar residues" evidence="2">
    <location>
        <begin position="646"/>
        <end position="656"/>
    </location>
</feature>
<feature type="compositionally biased region" description="Low complexity" evidence="2">
    <location>
        <begin position="227"/>
        <end position="241"/>
    </location>
</feature>
<dbReference type="STRING" id="78915.A0A4V1IX45"/>
<organism evidence="4 5">
    <name type="scientific">Thamnocephalis sphaerospora</name>
    <dbReference type="NCBI Taxonomy" id="78915"/>
    <lineage>
        <taxon>Eukaryota</taxon>
        <taxon>Fungi</taxon>
        <taxon>Fungi incertae sedis</taxon>
        <taxon>Zoopagomycota</taxon>
        <taxon>Zoopagomycotina</taxon>
        <taxon>Zoopagomycetes</taxon>
        <taxon>Zoopagales</taxon>
        <taxon>Sigmoideomycetaceae</taxon>
        <taxon>Thamnocephalis</taxon>
    </lineage>
</organism>
<feature type="compositionally biased region" description="Acidic residues" evidence="2">
    <location>
        <begin position="477"/>
        <end position="486"/>
    </location>
</feature>
<feature type="region of interest" description="Disordered" evidence="2">
    <location>
        <begin position="568"/>
        <end position="587"/>
    </location>
</feature>
<dbReference type="InterPro" id="IPR013253">
    <property type="entry name" value="Spc7_domain"/>
</dbReference>
<dbReference type="Pfam" id="PF08317">
    <property type="entry name" value="Spc7"/>
    <property type="match status" value="1"/>
</dbReference>
<feature type="region of interest" description="Disordered" evidence="2">
    <location>
        <begin position="797"/>
        <end position="816"/>
    </location>
</feature>
<dbReference type="InterPro" id="IPR033338">
    <property type="entry name" value="Spc105/Spc7"/>
</dbReference>
<feature type="domain" description="Spc7 kinetochore protein" evidence="3">
    <location>
        <begin position="896"/>
        <end position="1208"/>
    </location>
</feature>
<protein>
    <submittedName>
        <fullName evidence="4">Spc7 kinetochore protein-domain-containing protein</fullName>
    </submittedName>
</protein>
<dbReference type="GO" id="GO:0007094">
    <property type="term" value="P:mitotic spindle assembly checkpoint signaling"/>
    <property type="evidence" value="ECO:0007669"/>
    <property type="project" value="TreeGrafter"/>
</dbReference>
<feature type="compositionally biased region" description="Polar residues" evidence="2">
    <location>
        <begin position="689"/>
        <end position="711"/>
    </location>
</feature>
<feature type="region of interest" description="Disordered" evidence="2">
    <location>
        <begin position="610"/>
        <end position="711"/>
    </location>
</feature>
<name>A0A4V1IX45_9FUNG</name>
<dbReference type="GO" id="GO:0000776">
    <property type="term" value="C:kinetochore"/>
    <property type="evidence" value="ECO:0007669"/>
    <property type="project" value="TreeGrafter"/>
</dbReference>
<dbReference type="PANTHER" id="PTHR28260">
    <property type="entry name" value="SPINDLE POLE BODY COMPONENT SPC105"/>
    <property type="match status" value="1"/>
</dbReference>
<sequence length="1375" mass="148843">MNGQRTTRLAEGASGGSGSAAASPARRQPTVRLAAPTQADKENTPRLRNSSAASRRTSALPLRGILKSPGRDITAPVNATRFFDDDLETDKAAQTINITQRRRQLRRSVGRRVSFAAKTSVRLIDPVEKPWTGRLGTPKGANRRQSFASPEFSFASDNGFSTGQFEMPDLYSTGGGNDGSFNLRLSLGGSSAAADSDMSMDMENTSNASIGQIKSWHDEYEVQLKQSAVSSSPEPSSPGTSVFDAPVPGDSDSDTSNMSFASDLSVASPFDQINENTSRNQRRASMGTPQSLRKSLLRVRSPGIKFSPTPARSTPLRQSFTSATEHKSAEKTLDATSAAIISPKGNIKPEFDVCDDEETDNNSTDEEPTNHVGHTMAMETTRCVGGILSRPPSMPADGAIDMGATMEITRCIGGIRAQREMLAAEDDNDDDTESEAEYEHTNAVDDSTMVMDMTRCVGGILAQQNTSTAADGSVSSADEDDADAAESDAGGMDMTRCIGAGIHSQQSVFARTDEDTVPAGAAHRASTGTRAPATPIQDVWMGAPAAVEHSYDEMTMEVTRCVGGILQKTTDPIGDDEHGAENSQDMDMSMDMDASITSADDRALRRELSLSLSAGTPSPKRTESLSGELSSAKRCRSSDAYAGGSAVSTPQRTRTSPDLLRAPSQDTFVHTPSAGATPATPGTDVHPQDITNHAQQRSTTPQSRRASEASWQALTRVTTPRNNRVASNIKQALLQATPGRLTPARLSSAPLRSARTSSKRIHTFTDRLQAMGTQDHTTLLETAPDAAHLGVAGNDNVQISASTPSRSKSVSPPMQEPVSLFDAPEDSLLDLTYPHCERTESITQALEAALAAPGDDLFSTTRPIHMNEASFAASVEPDVTGHAAEQPEISSQAALVDLSQDLSRDELANITLQSFLQMVGIQFMDRLTTTKRRETLPPSASSASVTSTEQLTALTTLAPMAELYEFCCNELQAYIARAQEVNAQLETDMTNTNPALVEEYLDSPHERREDFERQLKLNKAYARAQTMETWYRWRGRLYHPILAALQNHLDRLTRDTEILNGFNNRVGPIMPKLRKRHNNAAHQLQEKKTRQEEIAKCDSEQLASLEEAIDEQSVQLAGFRENLARIDAEKQTLNVELAKIRAEIQATRKAVDEANAARAEARCTTLDDLQESRVNYELVTSAFGCKINALSKQQATLLFDSHYTVTIDFAQGQIVSALAEDVHIEHFYQAALHQTVPFDVAQPFVPNAAPLAIQNALHTLVRFDALLDDVRMLDARHRVEQVETACHNGASACLISARVIDGHGLPQTGVQFRIDTLSGLSDQAPRWELLTGSSSASQSAVAKAISGCFRNQRGALTPVFHRLTRAMDAVRTDLA</sequence>
<dbReference type="GO" id="GO:1990758">
    <property type="term" value="P:mitotic sister chromatid biorientation"/>
    <property type="evidence" value="ECO:0007669"/>
    <property type="project" value="TreeGrafter"/>
</dbReference>
<keyword evidence="1" id="KW-0175">Coiled coil</keyword>
<dbReference type="Proteomes" id="UP000271241">
    <property type="component" value="Unassembled WGS sequence"/>
</dbReference>
<feature type="region of interest" description="Disordered" evidence="2">
    <location>
        <begin position="224"/>
        <end position="291"/>
    </location>
</feature>
<evidence type="ECO:0000256" key="2">
    <source>
        <dbReference type="SAM" id="MobiDB-lite"/>
    </source>
</evidence>
<feature type="coiled-coil region" evidence="1">
    <location>
        <begin position="1074"/>
        <end position="1157"/>
    </location>
</feature>
<reference evidence="5" key="1">
    <citation type="journal article" date="2018" name="Nat. Microbiol.">
        <title>Leveraging single-cell genomics to expand the fungal tree of life.</title>
        <authorList>
            <person name="Ahrendt S.R."/>
            <person name="Quandt C.A."/>
            <person name="Ciobanu D."/>
            <person name="Clum A."/>
            <person name="Salamov A."/>
            <person name="Andreopoulos B."/>
            <person name="Cheng J.F."/>
            <person name="Woyke T."/>
            <person name="Pelin A."/>
            <person name="Henrissat B."/>
            <person name="Reynolds N.K."/>
            <person name="Benny G.L."/>
            <person name="Smith M.E."/>
            <person name="James T.Y."/>
            <person name="Grigoriev I.V."/>
        </authorList>
    </citation>
    <scope>NUCLEOTIDE SEQUENCE [LARGE SCALE GENOMIC DNA]</scope>
    <source>
        <strain evidence="5">RSA 1356</strain>
    </source>
</reference>
<keyword evidence="5" id="KW-1185">Reference proteome</keyword>
<dbReference type="SMART" id="SM00787">
    <property type="entry name" value="Spc7"/>
    <property type="match status" value="1"/>
</dbReference>
<feature type="compositionally biased region" description="Polar residues" evidence="2">
    <location>
        <begin position="797"/>
        <end position="812"/>
    </location>
</feature>
<evidence type="ECO:0000256" key="1">
    <source>
        <dbReference type="SAM" id="Coils"/>
    </source>
</evidence>
<dbReference type="PANTHER" id="PTHR28260:SF1">
    <property type="entry name" value="SPINDLE POLE BODY COMPONENT SPC105"/>
    <property type="match status" value="1"/>
</dbReference>
<evidence type="ECO:0000313" key="4">
    <source>
        <dbReference type="EMBL" id="RKP09779.1"/>
    </source>
</evidence>